<evidence type="ECO:0000313" key="13">
    <source>
        <dbReference type="Proteomes" id="UP000295418"/>
    </source>
</evidence>
<dbReference type="InterPro" id="IPR018177">
    <property type="entry name" value="L-lactate_DH_AS"/>
</dbReference>
<dbReference type="Gene3D" id="3.90.110.10">
    <property type="entry name" value="Lactate dehydrogenase/glycoside hydrolase, family 4, C-terminal"/>
    <property type="match status" value="1"/>
</dbReference>
<feature type="binding site" evidence="7">
    <location>
        <position position="93"/>
    </location>
    <ligand>
        <name>substrate</name>
    </ligand>
</feature>
<evidence type="ECO:0000256" key="3">
    <source>
        <dbReference type="ARBA" id="ARBA00012967"/>
    </source>
</evidence>
<feature type="binding site" evidence="9">
    <location>
        <begin position="14"/>
        <end position="19"/>
    </location>
    <ligand>
        <name>NAD(+)</name>
        <dbReference type="ChEBI" id="CHEBI:57540"/>
    </ligand>
</feature>
<feature type="binding site" evidence="7">
    <location>
        <position position="18"/>
    </location>
    <ligand>
        <name>NAD(+)</name>
        <dbReference type="ChEBI" id="CHEBI:57540"/>
    </ligand>
</feature>
<keyword evidence="13" id="KW-1185">Reference proteome</keyword>
<dbReference type="GO" id="GO:0005737">
    <property type="term" value="C:cytoplasm"/>
    <property type="evidence" value="ECO:0007669"/>
    <property type="project" value="UniProtKB-SubCell"/>
</dbReference>
<comment type="function">
    <text evidence="7">Catalyzes the conversion of lactate to pyruvate.</text>
</comment>
<feature type="binding site" evidence="7">
    <location>
        <begin position="153"/>
        <end position="156"/>
    </location>
    <ligand>
        <name>substrate</name>
    </ligand>
</feature>
<dbReference type="InterPro" id="IPR036291">
    <property type="entry name" value="NAD(P)-bd_dom_sf"/>
</dbReference>
<evidence type="ECO:0000256" key="8">
    <source>
        <dbReference type="PIRSR" id="PIRSR000102-1"/>
    </source>
</evidence>
<reference evidence="12 13" key="1">
    <citation type="submission" date="2019-03" db="EMBL/GenBank/DDBJ databases">
        <authorList>
            <person name="Kim M.K.M."/>
        </authorList>
    </citation>
    <scope>NUCLEOTIDE SEQUENCE [LARGE SCALE GENOMIC DNA]</scope>
    <source>
        <strain evidence="12 13">18JY21-1</strain>
    </source>
</reference>
<feature type="domain" description="Lactate/malate dehydrogenase C-terminal" evidence="11">
    <location>
        <begin position="150"/>
        <end position="315"/>
    </location>
</feature>
<dbReference type="Proteomes" id="UP000295418">
    <property type="component" value="Unassembled WGS sequence"/>
</dbReference>
<organism evidence="12 13">
    <name type="scientific">Paenibacillus albiflavus</name>
    <dbReference type="NCBI Taxonomy" id="2545760"/>
    <lineage>
        <taxon>Bacteria</taxon>
        <taxon>Bacillati</taxon>
        <taxon>Bacillota</taxon>
        <taxon>Bacilli</taxon>
        <taxon>Bacillales</taxon>
        <taxon>Paenibacillaceae</taxon>
        <taxon>Paenibacillus</taxon>
    </lineage>
</organism>
<feature type="binding site" evidence="7">
    <location>
        <position position="39"/>
    </location>
    <ligand>
        <name>NAD(+)</name>
        <dbReference type="ChEBI" id="CHEBI:57540"/>
    </ligand>
</feature>
<feature type="binding site" evidence="7">
    <location>
        <position position="235"/>
    </location>
    <ligand>
        <name>substrate</name>
    </ligand>
</feature>
<feature type="binding site" evidence="7">
    <location>
        <position position="148"/>
    </location>
    <ligand>
        <name>NAD(+)</name>
        <dbReference type="ChEBI" id="CHEBI:57540"/>
    </ligand>
</feature>
<dbReference type="InterPro" id="IPR015955">
    <property type="entry name" value="Lactate_DH/Glyco_Ohase_4_C"/>
</dbReference>
<evidence type="ECO:0000256" key="4">
    <source>
        <dbReference type="ARBA" id="ARBA00023002"/>
    </source>
</evidence>
<dbReference type="GO" id="GO:0006096">
    <property type="term" value="P:glycolytic process"/>
    <property type="evidence" value="ECO:0007669"/>
    <property type="project" value="UniProtKB-UniRule"/>
</dbReference>
<feature type="binding site" evidence="7">
    <location>
        <begin position="84"/>
        <end position="85"/>
    </location>
    <ligand>
        <name>NAD(+)</name>
        <dbReference type="ChEBI" id="CHEBI:57540"/>
    </ligand>
</feature>
<dbReference type="NCBIfam" id="TIGR01771">
    <property type="entry name" value="L-LDH-NAD"/>
    <property type="match status" value="1"/>
</dbReference>
<dbReference type="InterPro" id="IPR011304">
    <property type="entry name" value="L-lactate_DH"/>
</dbReference>
<dbReference type="PRINTS" id="PR00086">
    <property type="entry name" value="LLDHDRGNASE"/>
</dbReference>
<evidence type="ECO:0000256" key="1">
    <source>
        <dbReference type="ARBA" id="ARBA00004843"/>
    </source>
</evidence>
<dbReference type="SUPFAM" id="SSF56327">
    <property type="entry name" value="LDH C-terminal domain-like"/>
    <property type="match status" value="1"/>
</dbReference>
<dbReference type="EC" id="1.1.1.27" evidence="3 7"/>
<keyword evidence="7" id="KW-0963">Cytoplasm</keyword>
<dbReference type="EMBL" id="SKFG01000016">
    <property type="protein sequence ID" value="TCZ75881.1"/>
    <property type="molecule type" value="Genomic_DNA"/>
</dbReference>
<name>A0A4R4ECI9_9BACL</name>
<evidence type="ECO:0000256" key="6">
    <source>
        <dbReference type="ARBA" id="ARBA00049258"/>
    </source>
</evidence>
<feature type="binding site" evidence="7">
    <location>
        <begin position="123"/>
        <end position="125"/>
    </location>
    <ligand>
        <name>NAD(+)</name>
        <dbReference type="ChEBI" id="CHEBI:57540"/>
    </ligand>
</feature>
<comment type="subunit">
    <text evidence="7">Homotetramer.</text>
</comment>
<feature type="active site" description="Proton acceptor" evidence="7 8">
    <location>
        <position position="180"/>
    </location>
</feature>
<dbReference type="PIRSF" id="PIRSF000102">
    <property type="entry name" value="Lac_mal_DH"/>
    <property type="match status" value="1"/>
</dbReference>
<feature type="binding site" evidence="7">
    <location>
        <position position="44"/>
    </location>
    <ligand>
        <name>NAD(+)</name>
        <dbReference type="ChEBI" id="CHEBI:57540"/>
    </ligand>
</feature>
<comment type="similarity">
    <text evidence="2 7">Belongs to the LDH/MDH superfamily. LDH family.</text>
</comment>
<protein>
    <recommendedName>
        <fullName evidence="3 7">L-lactate dehydrogenase</fullName>
        <shortName evidence="7">L-LDH</shortName>
        <ecNumber evidence="3 7">1.1.1.27</ecNumber>
    </recommendedName>
</protein>
<comment type="subcellular location">
    <subcellularLocation>
        <location evidence="7">Cytoplasm</location>
    </subcellularLocation>
</comment>
<keyword evidence="5 7" id="KW-0520">NAD</keyword>
<accession>A0A4R4ECI9</accession>
<dbReference type="Pfam" id="PF02866">
    <property type="entry name" value="Ldh_1_C"/>
    <property type="match status" value="1"/>
</dbReference>
<dbReference type="InterPro" id="IPR001236">
    <property type="entry name" value="Lactate/malate_DH_N"/>
</dbReference>
<sequence>MNMNAFSKKVAIVGTGLVGSSCAFCIVNQGICNELLLINKSHERAVGEAMDLNHCGDFTHSRTKVYAGTYADCKDMDIVIITAGAPPKPGQSRLDTLASAANMIEGIVANVMASGFNGIFLVATNPVDIITYHVWKISGLPRNRVIGTGTSLDSSRLKSILSDIIPVDPRSINGYSLGEHGDSQFVAWSHVTIGSKPLTEILKENKERFGNISLDEIMEKTRKAGWEIYNRKGTTYFGIANALTHLTRSILNNDHQITAVSAILDGEYGLQDVCLGVPAIITMNGIEDIVELNLNPHEVQQLGITYDVLRSNMQTIGY</sequence>
<dbReference type="CDD" id="cd05291">
    <property type="entry name" value="HicDH_like"/>
    <property type="match status" value="1"/>
</dbReference>
<feature type="domain" description="Lactate/malate dehydrogenase N-terminal" evidence="10">
    <location>
        <begin position="9"/>
        <end position="147"/>
    </location>
</feature>
<dbReference type="GO" id="GO:0006089">
    <property type="term" value="P:lactate metabolic process"/>
    <property type="evidence" value="ECO:0007669"/>
    <property type="project" value="TreeGrafter"/>
</dbReference>
<dbReference type="InterPro" id="IPR022383">
    <property type="entry name" value="Lactate/malate_DH_C"/>
</dbReference>
<dbReference type="FunFam" id="3.40.50.720:FF:000018">
    <property type="entry name" value="Malate dehydrogenase"/>
    <property type="match status" value="1"/>
</dbReference>
<dbReference type="PANTHER" id="PTHR43128:SF16">
    <property type="entry name" value="L-LACTATE DEHYDROGENASE"/>
    <property type="match status" value="1"/>
</dbReference>
<evidence type="ECO:0000256" key="2">
    <source>
        <dbReference type="ARBA" id="ARBA00006054"/>
    </source>
</evidence>
<dbReference type="Pfam" id="PF00056">
    <property type="entry name" value="Ldh_1_N"/>
    <property type="match status" value="1"/>
</dbReference>
<dbReference type="SUPFAM" id="SSF51735">
    <property type="entry name" value="NAD(P)-binding Rossmann-fold domains"/>
    <property type="match status" value="1"/>
</dbReference>
<evidence type="ECO:0000256" key="7">
    <source>
        <dbReference type="HAMAP-Rule" id="MF_00488"/>
    </source>
</evidence>
<dbReference type="PANTHER" id="PTHR43128">
    <property type="entry name" value="L-2-HYDROXYCARBOXYLATE DEHYDROGENASE (NAD(P)(+))"/>
    <property type="match status" value="1"/>
</dbReference>
<comment type="caution">
    <text evidence="7">Lacks conserved residue(s) required for the propagation of feature annotation.</text>
</comment>
<evidence type="ECO:0000256" key="5">
    <source>
        <dbReference type="ARBA" id="ARBA00023027"/>
    </source>
</evidence>
<dbReference type="InterPro" id="IPR001557">
    <property type="entry name" value="L-lactate/malate_DH"/>
</dbReference>
<evidence type="ECO:0000259" key="10">
    <source>
        <dbReference type="Pfam" id="PF00056"/>
    </source>
</evidence>
<dbReference type="UniPathway" id="UPA00554">
    <property type="reaction ID" value="UER00611"/>
</dbReference>
<dbReference type="NCBIfam" id="NF000824">
    <property type="entry name" value="PRK00066.1"/>
    <property type="match status" value="1"/>
</dbReference>
<dbReference type="OrthoDB" id="9802969at2"/>
<evidence type="ECO:0000256" key="9">
    <source>
        <dbReference type="PIRSR" id="PIRSR000102-3"/>
    </source>
</evidence>
<dbReference type="AlphaFoldDB" id="A0A4R4ECI9"/>
<gene>
    <name evidence="7" type="primary">ldh</name>
    <name evidence="12" type="ORF">E0485_16030</name>
</gene>
<dbReference type="HAMAP" id="MF_00488">
    <property type="entry name" value="Lactate_dehydrog"/>
    <property type="match status" value="1"/>
</dbReference>
<comment type="catalytic activity">
    <reaction evidence="6 7">
        <text>(S)-lactate + NAD(+) = pyruvate + NADH + H(+)</text>
        <dbReference type="Rhea" id="RHEA:23444"/>
        <dbReference type="ChEBI" id="CHEBI:15361"/>
        <dbReference type="ChEBI" id="CHEBI:15378"/>
        <dbReference type="ChEBI" id="CHEBI:16651"/>
        <dbReference type="ChEBI" id="CHEBI:57540"/>
        <dbReference type="ChEBI" id="CHEBI:57945"/>
        <dbReference type="EC" id="1.1.1.27"/>
    </reaction>
</comment>
<evidence type="ECO:0000313" key="12">
    <source>
        <dbReference type="EMBL" id="TCZ75881.1"/>
    </source>
</evidence>
<keyword evidence="4 7" id="KW-0560">Oxidoreductase</keyword>
<dbReference type="PROSITE" id="PS00064">
    <property type="entry name" value="L_LDH"/>
    <property type="match status" value="1"/>
</dbReference>
<comment type="pathway">
    <text evidence="1 7">Fermentation; pyruvate fermentation to lactate; (S)-lactate from pyruvate: step 1/1.</text>
</comment>
<proteinExistence type="inferred from homology"/>
<comment type="caution">
    <text evidence="12">The sequence shown here is derived from an EMBL/GenBank/DDBJ whole genome shotgun (WGS) entry which is preliminary data.</text>
</comment>
<dbReference type="GO" id="GO:0004459">
    <property type="term" value="F:L-lactate dehydrogenase (NAD+) activity"/>
    <property type="evidence" value="ECO:0007669"/>
    <property type="project" value="UniProtKB-UniRule"/>
</dbReference>
<evidence type="ECO:0000259" key="11">
    <source>
        <dbReference type="Pfam" id="PF02866"/>
    </source>
</evidence>
<dbReference type="Gene3D" id="3.40.50.720">
    <property type="entry name" value="NAD(P)-binding Rossmann-like Domain"/>
    <property type="match status" value="1"/>
</dbReference>
<feature type="binding site" evidence="7">
    <location>
        <begin position="125"/>
        <end position="128"/>
    </location>
    <ligand>
        <name>substrate</name>
    </ligand>
</feature>
<feature type="binding site" evidence="7">
    <location>
        <position position="70"/>
    </location>
    <ligand>
        <name>NAD(+)</name>
        <dbReference type="ChEBI" id="CHEBI:57540"/>
    </ligand>
</feature>